<evidence type="ECO:0000313" key="3">
    <source>
        <dbReference type="Proteomes" id="UP000199026"/>
    </source>
</evidence>
<protein>
    <submittedName>
        <fullName evidence="2">Transcriptional regulator, contains XRE-family HTH domain</fullName>
    </submittedName>
</protein>
<dbReference type="Gene3D" id="1.10.260.40">
    <property type="entry name" value="lambda repressor-like DNA-binding domains"/>
    <property type="match status" value="1"/>
</dbReference>
<dbReference type="GeneID" id="78124274"/>
<evidence type="ECO:0000313" key="2">
    <source>
        <dbReference type="EMBL" id="SDY44058.1"/>
    </source>
</evidence>
<evidence type="ECO:0000259" key="1">
    <source>
        <dbReference type="PROSITE" id="PS50943"/>
    </source>
</evidence>
<sequence length="240" mass="26978">MIGQKVLDLCKLKGLTLRAACQASGLKYSTLHAQISNRRPIPFKTIDKLSRKLNVPLSYFSEGQPLFQVNALATDSAPSGSMLQFETSINAQAKLLAEQGYYPSIDDVLDWLVHVDFQLKDFDWIKDQVDLYYPLQTDDIMARPHSVGSESLAAKLLGFSKDADLHNYFGRLDPNDVAAFRISHAAIKPHVYNVTDHQFHAQWTQGLINGSYRKLMAGIRDENDAPLTLVFCRLIQLNNP</sequence>
<feature type="domain" description="HTH cro/C1-type" evidence="1">
    <location>
        <begin position="6"/>
        <end position="60"/>
    </location>
</feature>
<dbReference type="InterPro" id="IPR010982">
    <property type="entry name" value="Lambda_DNA-bd_dom_sf"/>
</dbReference>
<proteinExistence type="predicted"/>
<dbReference type="CDD" id="cd00093">
    <property type="entry name" value="HTH_XRE"/>
    <property type="match status" value="1"/>
</dbReference>
<dbReference type="OrthoDB" id="7837497at2"/>
<dbReference type="Proteomes" id="UP000199026">
    <property type="component" value="Unassembled WGS sequence"/>
</dbReference>
<dbReference type="GO" id="GO:0003677">
    <property type="term" value="F:DNA binding"/>
    <property type="evidence" value="ECO:0007669"/>
    <property type="project" value="InterPro"/>
</dbReference>
<accession>A0A1H3JXK9</accession>
<dbReference type="InterPro" id="IPR001387">
    <property type="entry name" value="Cro/C1-type_HTH"/>
</dbReference>
<dbReference type="Pfam" id="PF01381">
    <property type="entry name" value="HTH_3"/>
    <property type="match status" value="1"/>
</dbReference>
<gene>
    <name evidence="2" type="ORF">SAMN05444486_102199</name>
</gene>
<reference evidence="2 3" key="1">
    <citation type="submission" date="2016-10" db="EMBL/GenBank/DDBJ databases">
        <authorList>
            <person name="de Groot N.N."/>
        </authorList>
    </citation>
    <scope>NUCLEOTIDE SEQUENCE [LARGE SCALE GENOMIC DNA]</scope>
    <source>
        <strain evidence="2 3">DSM 24677</strain>
    </source>
</reference>
<dbReference type="PROSITE" id="PS50943">
    <property type="entry name" value="HTH_CROC1"/>
    <property type="match status" value="1"/>
</dbReference>
<dbReference type="SMART" id="SM00530">
    <property type="entry name" value="HTH_XRE"/>
    <property type="match status" value="1"/>
</dbReference>
<keyword evidence="3" id="KW-1185">Reference proteome</keyword>
<dbReference type="EMBL" id="FNPR01000002">
    <property type="protein sequence ID" value="SDY44058.1"/>
    <property type="molecule type" value="Genomic_DNA"/>
</dbReference>
<dbReference type="RefSeq" id="WP_089889603.1">
    <property type="nucleotide sequence ID" value="NZ_CALJFH010000002.1"/>
</dbReference>
<organism evidence="2 3">
    <name type="scientific">Lentibacter algarum</name>
    <dbReference type="NCBI Taxonomy" id="576131"/>
    <lineage>
        <taxon>Bacteria</taxon>
        <taxon>Pseudomonadati</taxon>
        <taxon>Pseudomonadota</taxon>
        <taxon>Alphaproteobacteria</taxon>
        <taxon>Rhodobacterales</taxon>
        <taxon>Roseobacteraceae</taxon>
        <taxon>Lentibacter</taxon>
    </lineage>
</organism>
<dbReference type="AlphaFoldDB" id="A0A1H3JXK9"/>
<dbReference type="SUPFAM" id="SSF47413">
    <property type="entry name" value="lambda repressor-like DNA-binding domains"/>
    <property type="match status" value="1"/>
</dbReference>
<name>A0A1H3JXK9_9RHOB</name>